<comment type="caution">
    <text evidence="3">The sequence shown here is derived from an EMBL/GenBank/DDBJ whole genome shotgun (WGS) entry which is preliminary data.</text>
</comment>
<evidence type="ECO:0000313" key="4">
    <source>
        <dbReference type="Proteomes" id="UP000308508"/>
    </source>
</evidence>
<dbReference type="RefSeq" id="WP_138348643.1">
    <property type="nucleotide sequence ID" value="NZ_SROY01000002.1"/>
</dbReference>
<keyword evidence="1" id="KW-1133">Transmembrane helix</keyword>
<protein>
    <recommendedName>
        <fullName evidence="2">Aerotolerance regulator N-terminal domain-containing protein</fullName>
    </recommendedName>
</protein>
<accession>A0A5R9PFS7</accession>
<dbReference type="NCBIfam" id="TIGR02226">
    <property type="entry name" value="two_anch"/>
    <property type="match status" value="1"/>
</dbReference>
<dbReference type="EMBL" id="SROY01000002">
    <property type="protein sequence ID" value="TLX22371.1"/>
    <property type="molecule type" value="Genomic_DNA"/>
</dbReference>
<dbReference type="Pfam" id="PF07584">
    <property type="entry name" value="BatA"/>
    <property type="match status" value="1"/>
</dbReference>
<keyword evidence="1" id="KW-0812">Transmembrane</keyword>
<dbReference type="AlphaFoldDB" id="A0A5R9PFS7"/>
<keyword evidence="4" id="KW-1185">Reference proteome</keyword>
<proteinExistence type="predicted"/>
<reference evidence="3 4" key="1">
    <citation type="submission" date="2019-04" db="EMBL/GenBank/DDBJ databases">
        <authorList>
            <person name="Grouzdev D.S."/>
            <person name="Nazina T.N."/>
        </authorList>
    </citation>
    <scope>NUCLEOTIDE SEQUENCE [LARGE SCALE GENOMIC DNA]</scope>
    <source>
        <strain evidence="3 4">SHC 3-19</strain>
    </source>
</reference>
<keyword evidence="1" id="KW-0472">Membrane</keyword>
<dbReference type="Proteomes" id="UP000308508">
    <property type="component" value="Unassembled WGS sequence"/>
</dbReference>
<gene>
    <name evidence="3" type="ORF">E5S66_07645</name>
</gene>
<dbReference type="STRING" id="1123377.GCA_000423885_02171"/>
<feature type="domain" description="Aerotolerance regulator N-terminal" evidence="2">
    <location>
        <begin position="4"/>
        <end position="77"/>
    </location>
</feature>
<evidence type="ECO:0000313" key="3">
    <source>
        <dbReference type="EMBL" id="TLX22371.1"/>
    </source>
</evidence>
<evidence type="ECO:0000259" key="2">
    <source>
        <dbReference type="Pfam" id="PF07584"/>
    </source>
</evidence>
<sequence>MSLSLLLPAALAALASLLLPLLLHLARRDNVRPLDFAALRWLRARPRPRRRLRFDEWPLLLLRLLLLALLALWLARPVLHGAPDLRPIVVVMPGVPASALPAQQLPENARRHWLAQGLPALDAPPPATPQPIFSLLRELDADLPPGVPLVVLATARFDGADGRIPQLSRELDWRVVDSVPAASRPAARQPPPTLYLHADAGHAAALRPLRAAARAWQVEVFDLAAGATPPATSAIAAWLSSTPMPSALRDWIARGGSVLLAHDAPLPADIALAPVLHDAAGAPLLESGSLGRGRLLRFRQPLRPADMPLLLEAEFPQRLREALAPTMQPPARADARAFAPTAGARAQPAAPRDLQPWLAVLIALLFAIERWLATARRRGASA</sequence>
<name>A0A5R9PFS7_9GAMM</name>
<dbReference type="InterPro" id="IPR011933">
    <property type="entry name" value="Double_TM_dom"/>
</dbReference>
<organism evidence="3 4">
    <name type="scientific">Thermomonas fusca</name>
    <dbReference type="NCBI Taxonomy" id="215690"/>
    <lineage>
        <taxon>Bacteria</taxon>
        <taxon>Pseudomonadati</taxon>
        <taxon>Pseudomonadota</taxon>
        <taxon>Gammaproteobacteria</taxon>
        <taxon>Lysobacterales</taxon>
        <taxon>Lysobacteraceae</taxon>
        <taxon>Thermomonas</taxon>
    </lineage>
</organism>
<dbReference type="InterPro" id="IPR024163">
    <property type="entry name" value="Aerotolerance_reg_N"/>
</dbReference>
<feature type="transmembrane region" description="Helical" evidence="1">
    <location>
        <begin position="57"/>
        <end position="75"/>
    </location>
</feature>
<evidence type="ECO:0000256" key="1">
    <source>
        <dbReference type="SAM" id="Phobius"/>
    </source>
</evidence>